<dbReference type="AlphaFoldDB" id="A0A4P6LXL6"/>
<dbReference type="KEGG" id="bpro:PMF13cell1_02189"/>
<evidence type="ECO:0000259" key="1">
    <source>
        <dbReference type="Pfam" id="PF01261"/>
    </source>
</evidence>
<name>A0A4P6LXL6_9FIRM</name>
<dbReference type="EC" id="5.1.3.22" evidence="2"/>
<accession>A0A4P6LXL6</accession>
<reference evidence="2 3" key="1">
    <citation type="submission" date="2019-01" db="EMBL/GenBank/DDBJ databases">
        <title>PMF-metabolizing Aryl O-demethylase.</title>
        <authorList>
            <person name="Kim M."/>
        </authorList>
    </citation>
    <scope>NUCLEOTIDE SEQUENCE [LARGE SCALE GENOMIC DNA]</scope>
    <source>
        <strain evidence="2 3">PMF1</strain>
    </source>
</reference>
<dbReference type="InterPro" id="IPR013022">
    <property type="entry name" value="Xyl_isomerase-like_TIM-brl"/>
</dbReference>
<dbReference type="InterPro" id="IPR050312">
    <property type="entry name" value="IolE/XylAMocC-like"/>
</dbReference>
<protein>
    <submittedName>
        <fullName evidence="2">L-ribulose-5-phosphate 3-epimerase UlaE</fullName>
        <ecNumber evidence="2">5.1.3.22</ecNumber>
    </submittedName>
</protein>
<dbReference type="Proteomes" id="UP000289794">
    <property type="component" value="Chromosome"/>
</dbReference>
<dbReference type="Pfam" id="PF01261">
    <property type="entry name" value="AP_endonuc_2"/>
    <property type="match status" value="1"/>
</dbReference>
<organism evidence="2 3">
    <name type="scientific">Blautia producta</name>
    <dbReference type="NCBI Taxonomy" id="33035"/>
    <lineage>
        <taxon>Bacteria</taxon>
        <taxon>Bacillati</taxon>
        <taxon>Bacillota</taxon>
        <taxon>Clostridia</taxon>
        <taxon>Lachnospirales</taxon>
        <taxon>Lachnospiraceae</taxon>
        <taxon>Blautia</taxon>
    </lineage>
</organism>
<gene>
    <name evidence="2" type="primary">ulaE_2</name>
    <name evidence="2" type="ORF">PMF13cell1_02189</name>
</gene>
<dbReference type="SUPFAM" id="SSF51658">
    <property type="entry name" value="Xylose isomerase-like"/>
    <property type="match status" value="1"/>
</dbReference>
<keyword evidence="2" id="KW-0413">Isomerase</keyword>
<dbReference type="GO" id="GO:0034015">
    <property type="term" value="F:L-ribulose-5-phosphate 3-epimerase activity"/>
    <property type="evidence" value="ECO:0007669"/>
    <property type="project" value="UniProtKB-EC"/>
</dbReference>
<feature type="domain" description="Xylose isomerase-like TIM barrel" evidence="1">
    <location>
        <begin position="42"/>
        <end position="241"/>
    </location>
</feature>
<proteinExistence type="predicted"/>
<dbReference type="EMBL" id="CP035945">
    <property type="protein sequence ID" value="QBE96642.1"/>
    <property type="molecule type" value="Genomic_DNA"/>
</dbReference>
<dbReference type="PANTHER" id="PTHR12110">
    <property type="entry name" value="HYDROXYPYRUVATE ISOMERASE"/>
    <property type="match status" value="1"/>
</dbReference>
<sequence>MKIIPSVLNWSYHRQFWNRWDVYLDAYIDKVAALKEKYQISEMGIDIGMASGQDAFRSHDKGYLTDVKERLVEKGLHPIPIVGSLEIHADNSIVQTSLDEMACVMEEALVLGADRVQFYHNLHGRLSREKAVRVYHQAAGVLEKTAAGMGLTCSSEEYCGLNGNEIYLALKDTPHVGLLNDVGNWLILGEDPIAATQKFIDITSHVHLKDYVFDDGVWRSVPFGEGIIDVKKALEILRQAPGNKILYAAFETDLDTGDEDEAMDTCFRYFLDWEKNRL</sequence>
<dbReference type="PANTHER" id="PTHR12110:SF53">
    <property type="entry name" value="BLR5974 PROTEIN"/>
    <property type="match status" value="1"/>
</dbReference>
<evidence type="ECO:0000313" key="3">
    <source>
        <dbReference type="Proteomes" id="UP000289794"/>
    </source>
</evidence>
<evidence type="ECO:0000313" key="2">
    <source>
        <dbReference type="EMBL" id="QBE96642.1"/>
    </source>
</evidence>
<dbReference type="RefSeq" id="WP_130180733.1">
    <property type="nucleotide sequence ID" value="NZ_CP035945.1"/>
</dbReference>
<dbReference type="InterPro" id="IPR036237">
    <property type="entry name" value="Xyl_isomerase-like_sf"/>
</dbReference>
<dbReference type="Gene3D" id="3.20.20.150">
    <property type="entry name" value="Divalent-metal-dependent TIM barrel enzymes"/>
    <property type="match status" value="1"/>
</dbReference>